<keyword evidence="5" id="KW-1185">Reference proteome</keyword>
<dbReference type="InterPro" id="IPR030395">
    <property type="entry name" value="GP_PDE_dom"/>
</dbReference>
<feature type="transmembrane region" description="Helical" evidence="2">
    <location>
        <begin position="6"/>
        <end position="39"/>
    </location>
</feature>
<comment type="caution">
    <text evidence="4">The sequence shown here is derived from an EMBL/GenBank/DDBJ whole genome shotgun (WGS) entry which is preliminary data.</text>
</comment>
<accession>A0AAP2DEE4</accession>
<evidence type="ECO:0000259" key="3">
    <source>
        <dbReference type="PROSITE" id="PS51704"/>
    </source>
</evidence>
<evidence type="ECO:0000313" key="5">
    <source>
        <dbReference type="Proteomes" id="UP001319180"/>
    </source>
</evidence>
<feature type="domain" description="GP-PDE" evidence="3">
    <location>
        <begin position="1003"/>
        <end position="1236"/>
    </location>
</feature>
<reference evidence="4 5" key="1">
    <citation type="submission" date="2021-05" db="EMBL/GenBank/DDBJ databases">
        <title>A Polyphasic approach of four new species of the genus Ohtaekwangia: Ohtaekwangia histidinii sp. nov., Ohtaekwangia cretensis sp. nov., Ohtaekwangia indiensis sp. nov., Ohtaekwangia reichenbachii sp. nov. from diverse environment.</title>
        <authorList>
            <person name="Octaviana S."/>
        </authorList>
    </citation>
    <scope>NUCLEOTIDE SEQUENCE [LARGE SCALE GENOMIC DNA]</scope>
    <source>
        <strain evidence="4 5">PWU37</strain>
    </source>
</reference>
<feature type="transmembrane region" description="Helical" evidence="2">
    <location>
        <begin position="554"/>
        <end position="573"/>
    </location>
</feature>
<feature type="transmembrane region" description="Helical" evidence="2">
    <location>
        <begin position="594"/>
        <end position="618"/>
    </location>
</feature>
<protein>
    <recommendedName>
        <fullName evidence="3">GP-PDE domain-containing protein</fullName>
    </recommendedName>
</protein>
<organism evidence="4 5">
    <name type="scientific">Dawidia soli</name>
    <dbReference type="NCBI Taxonomy" id="2782352"/>
    <lineage>
        <taxon>Bacteria</taxon>
        <taxon>Pseudomonadati</taxon>
        <taxon>Bacteroidota</taxon>
        <taxon>Cytophagia</taxon>
        <taxon>Cytophagales</taxon>
        <taxon>Chryseotaleaceae</taxon>
        <taxon>Dawidia</taxon>
    </lineage>
</organism>
<dbReference type="SUPFAM" id="SSF51695">
    <property type="entry name" value="PLC-like phosphodiesterases"/>
    <property type="match status" value="1"/>
</dbReference>
<proteinExistence type="predicted"/>
<feature type="transmembrane region" description="Helical" evidence="2">
    <location>
        <begin position="510"/>
        <end position="534"/>
    </location>
</feature>
<keyword evidence="2" id="KW-0472">Membrane</keyword>
<dbReference type="GO" id="GO:0008081">
    <property type="term" value="F:phosphoric diester hydrolase activity"/>
    <property type="evidence" value="ECO:0007669"/>
    <property type="project" value="InterPro"/>
</dbReference>
<feature type="transmembrane region" description="Helical" evidence="2">
    <location>
        <begin position="638"/>
        <end position="660"/>
    </location>
</feature>
<feature type="transmembrane region" description="Helical" evidence="2">
    <location>
        <begin position="822"/>
        <end position="840"/>
    </location>
</feature>
<gene>
    <name evidence="4" type="ORF">KK078_29115</name>
</gene>
<evidence type="ECO:0000256" key="1">
    <source>
        <dbReference type="SAM" id="MobiDB-lite"/>
    </source>
</evidence>
<evidence type="ECO:0000256" key="2">
    <source>
        <dbReference type="SAM" id="Phobius"/>
    </source>
</evidence>
<name>A0AAP2DEE4_9BACT</name>
<dbReference type="InterPro" id="IPR007111">
    <property type="entry name" value="NACHT_NTPase"/>
</dbReference>
<dbReference type="Pfam" id="PF03009">
    <property type="entry name" value="GDPD"/>
    <property type="match status" value="1"/>
</dbReference>
<dbReference type="InterPro" id="IPR027417">
    <property type="entry name" value="P-loop_NTPase"/>
</dbReference>
<feature type="transmembrane region" description="Helical" evidence="2">
    <location>
        <begin position="701"/>
        <end position="723"/>
    </location>
</feature>
<dbReference type="Pfam" id="PF05729">
    <property type="entry name" value="NACHT"/>
    <property type="match status" value="1"/>
</dbReference>
<dbReference type="SUPFAM" id="SSF52540">
    <property type="entry name" value="P-loop containing nucleoside triphosphate hydrolases"/>
    <property type="match status" value="1"/>
</dbReference>
<dbReference type="Gene3D" id="3.20.20.190">
    <property type="entry name" value="Phosphatidylinositol (PI) phosphodiesterase"/>
    <property type="match status" value="1"/>
</dbReference>
<dbReference type="Proteomes" id="UP001319180">
    <property type="component" value="Unassembled WGS sequence"/>
</dbReference>
<keyword evidence="2" id="KW-1133">Transmembrane helix</keyword>
<dbReference type="PANTHER" id="PTHR46211">
    <property type="entry name" value="GLYCEROPHOSPHORYL DIESTER PHOSPHODIESTERASE"/>
    <property type="match status" value="1"/>
</dbReference>
<dbReference type="RefSeq" id="WP_254094331.1">
    <property type="nucleotide sequence ID" value="NZ_JAHESC010000078.1"/>
</dbReference>
<evidence type="ECO:0000313" key="4">
    <source>
        <dbReference type="EMBL" id="MBT1690661.1"/>
    </source>
</evidence>
<feature type="transmembrane region" description="Helical" evidence="2">
    <location>
        <begin position="735"/>
        <end position="760"/>
    </location>
</feature>
<dbReference type="PROSITE" id="PS51704">
    <property type="entry name" value="GP_PDE"/>
    <property type="match status" value="1"/>
</dbReference>
<feature type="transmembrane region" description="Helical" evidence="2">
    <location>
        <begin position="477"/>
        <end position="494"/>
    </location>
</feature>
<feature type="region of interest" description="Disordered" evidence="1">
    <location>
        <begin position="667"/>
        <end position="686"/>
    </location>
</feature>
<dbReference type="Gene3D" id="3.40.50.300">
    <property type="entry name" value="P-loop containing nucleotide triphosphate hydrolases"/>
    <property type="match status" value="1"/>
</dbReference>
<dbReference type="PANTHER" id="PTHR46211:SF1">
    <property type="entry name" value="GLYCEROPHOSPHODIESTER PHOSPHODIESTERASE, CYTOPLASMIC"/>
    <property type="match status" value="1"/>
</dbReference>
<dbReference type="AlphaFoldDB" id="A0AAP2DEE4"/>
<keyword evidence="2" id="KW-0812">Transmembrane</keyword>
<sequence length="1238" mass="137879">MSFKKFFWSAIRLVFIAICFLWLGFKGLVVAGVMLVVAAAKDKLAGWVKNIVHWFVALLRGEPYHREEDTPTSRNGMPVPASGSLRQQSIDLCRANQDFIRKGALHWIDNMNWLYPAVQHAANMPGNYSGTFPAVLAQTCDKKQGCIILGRAGAGKTSVLKDYMLYILENDGRFHDEMNDKPMVYLSLASWDQDLSLRTWMARELQTMYGQTTHIANLLARTQDHITPVLDGLDQVPGEFRPSVLRGIYEYGKLDGNRIFVTCRRDEFWELRPTLDDAQAPFDQYFCTLELMPLSPGQIQHAVNEDILPSVLALTRESESLQQFASFPMGLSILAQVIKTLEPDDVKDLQHASGRAPIFAKLWKKYEEVMLQEAYPQKPTAPRTTTALKDAVWHAIRTRTPENIIQLLRAPYSEENTKRWLRRLCPLLKTNFSLENLQPDFLPTKNDRLFYFILSRTACTLALSLSLGFFLSGPAGYLGSGVMAGYSLLLPNLLKGKFPPANAGLPVRGWLYYILCPILSFIPVAATLWLYLGFVTPRLDTDMILAGRFALTEANIGIFMAFFVGSIFALRDLRQTGKNEIRLMALAPKNIYQLLKYGAVGSIMLTLTLLLACYLVLTFSPNSSLGDWARSEHHGMDITLLAIPAGIVFGFPLFGILGWLTPAPPPSHTPDTAPATSTSASSPVTGMAGPRHILRSTLNNGWQAGVFAGLIVIPLFSIFFAYITKGELTSISKGVRAGFGAALLAMLWFGGFDLIQYYALKIVIAARGRGPWDFIYFLEHTSRLRLTSRIGAAHSFIHPTLATYFESASGAEALPRRRGINLWPVVIMVIFHLLLIGLPLCERYLQDSFWRSPYGYRMEGSTTTYLDPLNDSTFVVTDLPEGKSTLQITARGQVKAGEFTGYVSAAGTEAAFLGFSIDNVYDLDTPRTSPFCHCALLVKKQHGYTKWYSFPAETIYSLFNDDRTLRLSVTDGDTLSLVVNDREWHNNTGTFQLRIGIASPLPTQVIAHRAGAALAPENTLAAIETALELGVNIIEIDIRQTLDHHLVVMHDATVDRTTTGKGSIASHTWPEIEAMTIRDTSMGILHVPDLADVLDRMKGSQTKLLIEVKDPSEYAGIGRRLLTLLRAKGMMDHVVVLSFDKEFIATIEQDAPGIQTGLLTPGFWDVLYRDVPNVDYLGINYYGGLLLSDHMLAEYKKTGKKILVWTVDYPGTMQSLLDMQVDGIITNHPDKLKKLIAQ</sequence>
<dbReference type="EMBL" id="JAHESC010000078">
    <property type="protein sequence ID" value="MBT1690661.1"/>
    <property type="molecule type" value="Genomic_DNA"/>
</dbReference>
<dbReference type="InterPro" id="IPR017946">
    <property type="entry name" value="PLC-like_Pdiesterase_TIM-brl"/>
</dbReference>
<feature type="compositionally biased region" description="Low complexity" evidence="1">
    <location>
        <begin position="669"/>
        <end position="683"/>
    </location>
</feature>
<dbReference type="GO" id="GO:0006629">
    <property type="term" value="P:lipid metabolic process"/>
    <property type="evidence" value="ECO:0007669"/>
    <property type="project" value="InterPro"/>
</dbReference>